<organism evidence="1 2">
    <name type="scientific">Paramecium octaurelia</name>
    <dbReference type="NCBI Taxonomy" id="43137"/>
    <lineage>
        <taxon>Eukaryota</taxon>
        <taxon>Sar</taxon>
        <taxon>Alveolata</taxon>
        <taxon>Ciliophora</taxon>
        <taxon>Intramacronucleata</taxon>
        <taxon>Oligohymenophorea</taxon>
        <taxon>Peniculida</taxon>
        <taxon>Parameciidae</taxon>
        <taxon>Paramecium</taxon>
    </lineage>
</organism>
<sequence>MLFIVLSSPIDYINNASCVCKNRNQFNSYQVFLDEKNLENPVVLILEGLLTLTICNDIVLKVITEGAVLQFIILYFNTYKRYSSQQLGIFSIYVLSYQSQPVQECNKKCIMMNFLEFHQFRCVICHLLFVQLFCSNSIQYDLIIKILCNLNDATAKGHLDLQKIQKLGSQYLRHKF</sequence>
<gene>
    <name evidence="1" type="ORF">POCTA_138.1.T0310318</name>
</gene>
<reference evidence="1" key="1">
    <citation type="submission" date="2021-01" db="EMBL/GenBank/DDBJ databases">
        <authorList>
            <consortium name="Genoscope - CEA"/>
            <person name="William W."/>
        </authorList>
    </citation>
    <scope>NUCLEOTIDE SEQUENCE</scope>
</reference>
<name>A0A8S1TW59_PAROT</name>
<comment type="caution">
    <text evidence="1">The sequence shown here is derived from an EMBL/GenBank/DDBJ whole genome shotgun (WGS) entry which is preliminary data.</text>
</comment>
<protein>
    <submittedName>
        <fullName evidence="1">Uncharacterized protein</fullName>
    </submittedName>
</protein>
<dbReference type="AlphaFoldDB" id="A0A8S1TW59"/>
<proteinExistence type="predicted"/>
<evidence type="ECO:0000313" key="1">
    <source>
        <dbReference type="EMBL" id="CAD8156153.1"/>
    </source>
</evidence>
<evidence type="ECO:0000313" key="2">
    <source>
        <dbReference type="Proteomes" id="UP000683925"/>
    </source>
</evidence>
<accession>A0A8S1TW59</accession>
<dbReference type="Proteomes" id="UP000683925">
    <property type="component" value="Unassembled WGS sequence"/>
</dbReference>
<dbReference type="OrthoDB" id="10455201at2759"/>
<dbReference type="EMBL" id="CAJJDP010000031">
    <property type="protein sequence ID" value="CAD8156153.1"/>
    <property type="molecule type" value="Genomic_DNA"/>
</dbReference>
<keyword evidence="2" id="KW-1185">Reference proteome</keyword>